<evidence type="ECO:0000256" key="7">
    <source>
        <dbReference type="HAMAP-Rule" id="MF_00092"/>
    </source>
</evidence>
<comment type="subunit">
    <text evidence="7">Homodimer. Binds to stalled ribosomes, contacting rRNA.</text>
</comment>
<dbReference type="GO" id="GO:0019843">
    <property type="term" value="F:rRNA binding"/>
    <property type="evidence" value="ECO:0007669"/>
    <property type="project" value="UniProtKB-UniRule"/>
</dbReference>
<comment type="similarity">
    <text evidence="7">Belongs to the DNA mismatch repair MutS family. MutS2 subfamily.</text>
</comment>
<evidence type="ECO:0000313" key="11">
    <source>
        <dbReference type="Proteomes" id="UP000241201"/>
    </source>
</evidence>
<keyword evidence="6 7" id="KW-0238">DNA-binding</keyword>
<dbReference type="Pfam" id="PF01713">
    <property type="entry name" value="Smr"/>
    <property type="match status" value="1"/>
</dbReference>
<dbReference type="PANTHER" id="PTHR48466:SF2">
    <property type="entry name" value="OS10G0509000 PROTEIN"/>
    <property type="match status" value="1"/>
</dbReference>
<accession>A0A2T3G3W3</accession>
<dbReference type="PIRSF" id="PIRSF005814">
    <property type="entry name" value="MutS_YshD"/>
    <property type="match status" value="1"/>
</dbReference>
<feature type="coiled-coil region" evidence="8">
    <location>
        <begin position="509"/>
        <end position="616"/>
    </location>
</feature>
<comment type="function">
    <text evidence="7">Acts as a ribosome collision sensor, splitting the ribosome into its 2 subunits. Detects stalled/collided 70S ribosomes which it binds and splits by an ATP-hydrolysis driven conformational change. Acts upstream of the ribosome quality control system (RQC), a ribosome-associated complex that mediates the extraction of incompletely synthesized nascent chains from stalled ribosomes and their subsequent degradation. Probably generates substrates for RQC.</text>
</comment>
<dbReference type="GO" id="GO:0140664">
    <property type="term" value="F:ATP-dependent DNA damage sensor activity"/>
    <property type="evidence" value="ECO:0007669"/>
    <property type="project" value="InterPro"/>
</dbReference>
<evidence type="ECO:0000256" key="8">
    <source>
        <dbReference type="SAM" id="Coils"/>
    </source>
</evidence>
<evidence type="ECO:0000313" key="10">
    <source>
        <dbReference type="EMBL" id="PST42208.1"/>
    </source>
</evidence>
<protein>
    <recommendedName>
        <fullName evidence="7">Endonuclease MutS2</fullName>
        <ecNumber evidence="7">3.1.-.-</ecNumber>
    </recommendedName>
    <alternativeName>
        <fullName evidence="7">Ribosome-associated protein quality control-upstream factor</fullName>
        <shortName evidence="7">RQC-upstream factor</shortName>
        <shortName evidence="7">RqcU</shortName>
        <ecNumber evidence="7">3.6.4.-</ecNumber>
    </alternativeName>
</protein>
<dbReference type="GO" id="GO:0006298">
    <property type="term" value="P:mismatch repair"/>
    <property type="evidence" value="ECO:0007669"/>
    <property type="project" value="InterPro"/>
</dbReference>
<dbReference type="EC" id="3.6.4.-" evidence="7"/>
<evidence type="ECO:0000256" key="6">
    <source>
        <dbReference type="ARBA" id="ARBA00023125"/>
    </source>
</evidence>
<keyword evidence="4 7" id="KW-0067">ATP-binding</keyword>
<sequence length="767" mass="87700">MKKYYETLEFSMIQKAIKNYCFSEMAKHQVDALKPYHDLDDLKLYQDDVFHAMTIIYAYGRIPLAPYEDIEEIIQKAQKGGVCYPQDFLKIIQILKNVLEIQNYLENDIEKSHLVETMELFYLPKDLYNEIQKCIDPSGNIYDHASPELYRLRRQINAIEVNMRKKIEALKLQNKDYLSHDVISTRNDHFVLPVNVSYKNQVKGIQHGHSSSGRTTYVEPEAIVAYNNQLAQVKQDEQIEIHRILLELTKKVKSYDRVLKENLEIMIDVDVIFAIGEYGKKLDMVLPIVDEDFQGIEMLKARHPLIDQNKIIANDIVLKKPQDILLISGSNTGGKTVALKTAGLLSLMAICGLPIPVKEAKVPLFDEIFVDVGDEQSIEQSLSTFSSHMKRLVAITQEASKKSLVIIDEICSGTDPHEGESLAQAILTYLHEKGAYVLASTHYSALKEYAKESDYIKIASVEFDQEKMKPTYRLIDGSVGNSYAIEISKHLGLNQQIIDHAAFLKSESMTTSQKLLEKLQTEMEALRQQKEELDKLQIEVQNKEKHYQQLLDNYQSRKERMIEKAQDEANDLLKQAQDKADVILKELQGQMKPHQVIQAKKQLDDLKYQKKTQENHEDHDYKIGDIVKVLAVNRQGEIIDINKKGLLTISMGGLKLNAKKPEVQFMHEKVPEKKETSNIRSLRKATKQSFELNIIGMRYEEAMIAVDKFIDNALVSNYSMVRIIHGMGTGALRKGVRKLLDKNKYVKSYQDGGPNEGGLGATLVYFE</sequence>
<organism evidence="10 11">
    <name type="scientific">Faecalibacillus faecis</name>
    <dbReference type="NCBI Taxonomy" id="1982628"/>
    <lineage>
        <taxon>Bacteria</taxon>
        <taxon>Bacillati</taxon>
        <taxon>Bacillota</taxon>
        <taxon>Erysipelotrichia</taxon>
        <taxon>Erysipelotrichales</taxon>
        <taxon>Coprobacillaceae</taxon>
        <taxon>Faecalibacillus</taxon>
    </lineage>
</organism>
<dbReference type="PROSITE" id="PS00486">
    <property type="entry name" value="DNA_MISMATCH_REPAIR_2"/>
    <property type="match status" value="1"/>
</dbReference>
<proteinExistence type="inferred from homology"/>
<keyword evidence="3 7" id="KW-0378">Hydrolase</keyword>
<dbReference type="GO" id="GO:0072344">
    <property type="term" value="P:rescue of stalled ribosome"/>
    <property type="evidence" value="ECO:0007669"/>
    <property type="project" value="UniProtKB-UniRule"/>
</dbReference>
<keyword evidence="2 7" id="KW-0547">Nucleotide-binding</keyword>
<dbReference type="HAMAP" id="MF_00092">
    <property type="entry name" value="MutS2"/>
    <property type="match status" value="1"/>
</dbReference>
<feature type="binding site" evidence="7">
    <location>
        <begin position="329"/>
        <end position="336"/>
    </location>
    <ligand>
        <name>ATP</name>
        <dbReference type="ChEBI" id="CHEBI:30616"/>
    </ligand>
</feature>
<feature type="domain" description="Smr" evidence="9">
    <location>
        <begin position="692"/>
        <end position="767"/>
    </location>
</feature>
<evidence type="ECO:0000256" key="2">
    <source>
        <dbReference type="ARBA" id="ARBA00022741"/>
    </source>
</evidence>
<dbReference type="Pfam" id="PF00488">
    <property type="entry name" value="MutS_V"/>
    <property type="match status" value="1"/>
</dbReference>
<comment type="function">
    <text evidence="7">Endonuclease that is involved in the suppression of homologous recombination and thus may have a key role in the control of bacterial genetic diversity.</text>
</comment>
<dbReference type="SUPFAM" id="SSF52540">
    <property type="entry name" value="P-loop containing nucleoside triphosphate hydrolases"/>
    <property type="match status" value="1"/>
</dbReference>
<keyword evidence="7" id="KW-0540">Nuclease</keyword>
<dbReference type="SUPFAM" id="SSF160443">
    <property type="entry name" value="SMR domain-like"/>
    <property type="match status" value="1"/>
</dbReference>
<dbReference type="PROSITE" id="PS50828">
    <property type="entry name" value="SMR"/>
    <property type="match status" value="1"/>
</dbReference>
<dbReference type="InterPro" id="IPR045076">
    <property type="entry name" value="MutS"/>
</dbReference>
<dbReference type="GO" id="GO:0030983">
    <property type="term" value="F:mismatched DNA binding"/>
    <property type="evidence" value="ECO:0007669"/>
    <property type="project" value="InterPro"/>
</dbReference>
<dbReference type="AlphaFoldDB" id="A0A2T3G3W3"/>
<keyword evidence="11" id="KW-1185">Reference proteome</keyword>
<evidence type="ECO:0000256" key="4">
    <source>
        <dbReference type="ARBA" id="ARBA00022840"/>
    </source>
</evidence>
<dbReference type="Proteomes" id="UP000241201">
    <property type="component" value="Unassembled WGS sequence"/>
</dbReference>
<evidence type="ECO:0000256" key="5">
    <source>
        <dbReference type="ARBA" id="ARBA00022884"/>
    </source>
</evidence>
<dbReference type="PANTHER" id="PTHR48466">
    <property type="entry name" value="OS10G0509000 PROTEIN-RELATED"/>
    <property type="match status" value="1"/>
</dbReference>
<dbReference type="EC" id="3.1.-.-" evidence="7"/>
<dbReference type="GO" id="GO:0045910">
    <property type="term" value="P:negative regulation of DNA recombination"/>
    <property type="evidence" value="ECO:0007669"/>
    <property type="project" value="InterPro"/>
</dbReference>
<keyword evidence="5 7" id="KW-0694">RNA-binding</keyword>
<evidence type="ECO:0000259" key="9">
    <source>
        <dbReference type="PROSITE" id="PS50828"/>
    </source>
</evidence>
<dbReference type="EMBL" id="PYLP01000001">
    <property type="protein sequence ID" value="PST42208.1"/>
    <property type="molecule type" value="Genomic_DNA"/>
</dbReference>
<name>A0A2T3G3W3_9FIRM</name>
<gene>
    <name evidence="7" type="primary">mutS2</name>
    <name evidence="7" type="synonym">rqcU</name>
    <name evidence="10" type="ORF">C7U55_01220</name>
</gene>
<comment type="caution">
    <text evidence="10">The sequence shown here is derived from an EMBL/GenBank/DDBJ whole genome shotgun (WGS) entry which is preliminary data.</text>
</comment>
<keyword evidence="1 7" id="KW-0699">rRNA-binding</keyword>
<dbReference type="FunFam" id="3.40.50.300:FF:000830">
    <property type="entry name" value="Endonuclease MutS2"/>
    <property type="match status" value="1"/>
</dbReference>
<dbReference type="NCBIfam" id="TIGR01069">
    <property type="entry name" value="mutS2"/>
    <property type="match status" value="1"/>
</dbReference>
<dbReference type="InterPro" id="IPR002625">
    <property type="entry name" value="Smr_dom"/>
</dbReference>
<keyword evidence="7 10" id="KW-0255">Endonuclease</keyword>
<dbReference type="InterPro" id="IPR036063">
    <property type="entry name" value="Smr_dom_sf"/>
</dbReference>
<dbReference type="SMART" id="SM00463">
    <property type="entry name" value="SMR"/>
    <property type="match status" value="1"/>
</dbReference>
<dbReference type="RefSeq" id="WP_106986991.1">
    <property type="nucleotide sequence ID" value="NZ_PYLP01000001.1"/>
</dbReference>
<dbReference type="InterPro" id="IPR007696">
    <property type="entry name" value="DNA_mismatch_repair_MutS_core"/>
</dbReference>
<dbReference type="GO" id="GO:0005524">
    <property type="term" value="F:ATP binding"/>
    <property type="evidence" value="ECO:0007669"/>
    <property type="project" value="UniProtKB-UniRule"/>
</dbReference>
<dbReference type="InterPro" id="IPR005747">
    <property type="entry name" value="MutS2"/>
</dbReference>
<dbReference type="Gene3D" id="3.30.1370.110">
    <property type="match status" value="1"/>
</dbReference>
<dbReference type="SMART" id="SM00533">
    <property type="entry name" value="MUTSd"/>
    <property type="match status" value="1"/>
</dbReference>
<keyword evidence="8" id="KW-0175">Coiled coil</keyword>
<dbReference type="GO" id="GO:0043023">
    <property type="term" value="F:ribosomal large subunit binding"/>
    <property type="evidence" value="ECO:0007669"/>
    <property type="project" value="UniProtKB-UniRule"/>
</dbReference>
<dbReference type="GO" id="GO:0016887">
    <property type="term" value="F:ATP hydrolysis activity"/>
    <property type="evidence" value="ECO:0007669"/>
    <property type="project" value="InterPro"/>
</dbReference>
<dbReference type="SMART" id="SM00534">
    <property type="entry name" value="MUTSac"/>
    <property type="match status" value="1"/>
</dbReference>
<dbReference type="GeneID" id="77469726"/>
<dbReference type="GO" id="GO:0004519">
    <property type="term" value="F:endonuclease activity"/>
    <property type="evidence" value="ECO:0007669"/>
    <property type="project" value="UniProtKB-UniRule"/>
</dbReference>
<dbReference type="Gene3D" id="3.40.50.300">
    <property type="entry name" value="P-loop containing nucleotide triphosphate hydrolases"/>
    <property type="match status" value="1"/>
</dbReference>
<dbReference type="InterPro" id="IPR036187">
    <property type="entry name" value="DNA_mismatch_repair_MutS_sf"/>
</dbReference>
<dbReference type="InterPro" id="IPR000432">
    <property type="entry name" value="DNA_mismatch_repair_MutS_C"/>
</dbReference>
<dbReference type="SUPFAM" id="SSF48334">
    <property type="entry name" value="DNA repair protein MutS, domain III"/>
    <property type="match status" value="1"/>
</dbReference>
<reference evidence="11" key="1">
    <citation type="submission" date="2018-03" db="EMBL/GenBank/DDBJ databases">
        <title>Lachnoclostridium SNUG30370 gen.nov., sp.nov., isolated from human faeces.</title>
        <authorList>
            <person name="Seo B."/>
            <person name="Jeon K."/>
            <person name="Ko G."/>
        </authorList>
    </citation>
    <scope>NUCLEOTIDE SEQUENCE [LARGE SCALE GENOMIC DNA]</scope>
    <source>
        <strain evidence="11">SNUG30370</strain>
    </source>
</reference>
<evidence type="ECO:0000256" key="1">
    <source>
        <dbReference type="ARBA" id="ARBA00022730"/>
    </source>
</evidence>
<dbReference type="InterPro" id="IPR027417">
    <property type="entry name" value="P-loop_NTPase"/>
</dbReference>
<evidence type="ECO:0000256" key="3">
    <source>
        <dbReference type="ARBA" id="ARBA00022801"/>
    </source>
</evidence>